<evidence type="ECO:0000313" key="5">
    <source>
        <dbReference type="EMBL" id="KAK8838283.1"/>
    </source>
</evidence>
<dbReference type="PROSITE" id="PS50297">
    <property type="entry name" value="ANK_REP_REGION"/>
    <property type="match status" value="2"/>
</dbReference>
<gene>
    <name evidence="4" type="ORF">M9Y10_018040</name>
    <name evidence="5" type="ORF">M9Y10_035706</name>
</gene>
<protein>
    <recommendedName>
        <fullName evidence="7">Ankyrin repeat protein</fullName>
    </recommendedName>
</protein>
<dbReference type="PROSITE" id="PS50088">
    <property type="entry name" value="ANK_REPEAT"/>
    <property type="match status" value="2"/>
</dbReference>
<dbReference type="Pfam" id="PF12796">
    <property type="entry name" value="Ank_2"/>
    <property type="match status" value="2"/>
</dbReference>
<evidence type="ECO:0000256" key="3">
    <source>
        <dbReference type="PROSITE-ProRule" id="PRU00023"/>
    </source>
</evidence>
<evidence type="ECO:0008006" key="7">
    <source>
        <dbReference type="Google" id="ProtNLM"/>
    </source>
</evidence>
<evidence type="ECO:0000256" key="1">
    <source>
        <dbReference type="ARBA" id="ARBA00022737"/>
    </source>
</evidence>
<keyword evidence="1" id="KW-0677">Repeat</keyword>
<reference evidence="4 6" key="1">
    <citation type="submission" date="2024-04" db="EMBL/GenBank/DDBJ databases">
        <title>Tritrichomonas musculus Genome.</title>
        <authorList>
            <person name="Alves-Ferreira E."/>
            <person name="Grigg M."/>
            <person name="Lorenzi H."/>
            <person name="Galac M."/>
        </authorList>
    </citation>
    <scope>NUCLEOTIDE SEQUENCE [LARGE SCALE GENOMIC DNA]</scope>
    <source>
        <strain evidence="4 6">EAF2021</strain>
    </source>
</reference>
<proteinExistence type="predicted"/>
<dbReference type="SUPFAM" id="SSF48403">
    <property type="entry name" value="Ankyrin repeat"/>
    <property type="match status" value="2"/>
</dbReference>
<evidence type="ECO:0000313" key="4">
    <source>
        <dbReference type="EMBL" id="KAK8835143.1"/>
    </source>
</evidence>
<dbReference type="Proteomes" id="UP001470230">
    <property type="component" value="Unassembled WGS sequence"/>
</dbReference>
<dbReference type="InterPro" id="IPR002110">
    <property type="entry name" value="Ankyrin_rpt"/>
</dbReference>
<dbReference type="Pfam" id="PF00023">
    <property type="entry name" value="Ank"/>
    <property type="match status" value="1"/>
</dbReference>
<sequence>MNVNQKCKLDKDYSEEYPLFFYAMLSNNDEIINLFVKHPTFDFNAIVTINNFNFSFLTLAFCFEKNEIVKYILQNKLIDLKINEKITVFDQQISSRLLCSKDNVCHGYSTYLVLAIDLGDIEIIKLILEYPDIDVNSGIEFCFKIENQSKFQRYTPLYFAIENNMAEVVELLLHFPQIDVNIKSSKYKKGVEDTSLICAIENKNIQTIKKLLENDNIDVNLKRSYNGEEGETPLMAAILINDIQIIQLLLSHSNIDVNLKSKNRYKEHLSDEEMTPLQYAVINNCIDIIRLLISAPTIDINMILNYEWNKTMYETAALGIAILNSNIEITDLLLNHKNIDINSKIKTDVIETYPITLAAQIGNVNIVNLLLANQSLNVNNYHSYWQIKSKDHYILEKMTALHIAVANNNYEIAEILLNHPKIDVNIKAISREISQTIYISKEKTALHMAAKKFFRSFTKLLLSHPEIDITCKDENDLTPEDLTNNWFHKRLFHK</sequence>
<accession>A0ABR2GNF0</accession>
<dbReference type="PANTHER" id="PTHR24126">
    <property type="entry name" value="ANKYRIN REPEAT, PH AND SEC7 DOMAIN CONTAINING PROTEIN SECG-RELATED"/>
    <property type="match status" value="1"/>
</dbReference>
<dbReference type="InterPro" id="IPR036770">
    <property type="entry name" value="Ankyrin_rpt-contain_sf"/>
</dbReference>
<organism evidence="4 6">
    <name type="scientific">Tritrichomonas musculus</name>
    <dbReference type="NCBI Taxonomy" id="1915356"/>
    <lineage>
        <taxon>Eukaryota</taxon>
        <taxon>Metamonada</taxon>
        <taxon>Parabasalia</taxon>
        <taxon>Tritrichomonadida</taxon>
        <taxon>Tritrichomonadidae</taxon>
        <taxon>Tritrichomonas</taxon>
    </lineage>
</organism>
<keyword evidence="6" id="KW-1185">Reference proteome</keyword>
<keyword evidence="2 3" id="KW-0040">ANK repeat</keyword>
<comment type="caution">
    <text evidence="4">The sequence shown here is derived from an EMBL/GenBank/DDBJ whole genome shotgun (WGS) entry which is preliminary data.</text>
</comment>
<dbReference type="Gene3D" id="1.25.40.20">
    <property type="entry name" value="Ankyrin repeat-containing domain"/>
    <property type="match status" value="4"/>
</dbReference>
<dbReference type="EMBL" id="JAPFFF010000227">
    <property type="protein sequence ID" value="KAK8835143.1"/>
    <property type="molecule type" value="Genomic_DNA"/>
</dbReference>
<feature type="repeat" description="ANK" evidence="3">
    <location>
        <begin position="396"/>
        <end position="419"/>
    </location>
</feature>
<evidence type="ECO:0000256" key="2">
    <source>
        <dbReference type="ARBA" id="ARBA00023043"/>
    </source>
</evidence>
<dbReference type="SMART" id="SM00248">
    <property type="entry name" value="ANK"/>
    <property type="match status" value="11"/>
</dbReference>
<evidence type="ECO:0000313" key="6">
    <source>
        <dbReference type="Proteomes" id="UP001470230"/>
    </source>
</evidence>
<name>A0ABR2GNF0_9EUKA</name>
<dbReference type="EMBL" id="JAPFFF010000056">
    <property type="protein sequence ID" value="KAK8838283.1"/>
    <property type="molecule type" value="Genomic_DNA"/>
</dbReference>
<feature type="repeat" description="ANK" evidence="3">
    <location>
        <begin position="229"/>
        <end position="253"/>
    </location>
</feature>